<dbReference type="InterPro" id="IPR036749">
    <property type="entry name" value="Expansin_CBD_sf"/>
</dbReference>
<sequence>MSFDVLGVPVSIEAFIFVFILIVGSVYAWGYREDVKRSRTGWMSMSQNWGHNWQSNAVLFGQSCSFRVTDSDRRTSTSWNIVPIPLATQSLSPSSSIASHVSTVAVRLRTRTQLSADFSISCILHQMSIILYNSAKVVSPFYLTFLRNVEVIGTYTWGAVMLATLHRVYNGAHIVGCIPIVHPTAKETNEIVIAEDKENRPKVDWTLYSILPKNVLPSIYDGQVPLERALQSLISMEKVIPYDPAVSKQKLLHVSNHLQSKMGHDDHTGQQQMDHDDPLGHDDLMQ</sequence>
<evidence type="ECO:0000313" key="4">
    <source>
        <dbReference type="EMBL" id="MBA0799835.1"/>
    </source>
</evidence>
<dbReference type="SUPFAM" id="SSF49590">
    <property type="entry name" value="PHL pollen allergen"/>
    <property type="match status" value="1"/>
</dbReference>
<dbReference type="Gene3D" id="2.60.40.760">
    <property type="entry name" value="Expansin, cellulose-binding-like domain"/>
    <property type="match status" value="1"/>
</dbReference>
<keyword evidence="2" id="KW-0472">Membrane</keyword>
<proteinExistence type="predicted"/>
<evidence type="ECO:0000256" key="1">
    <source>
        <dbReference type="SAM" id="MobiDB-lite"/>
    </source>
</evidence>
<evidence type="ECO:0000256" key="2">
    <source>
        <dbReference type="SAM" id="Phobius"/>
    </source>
</evidence>
<keyword evidence="2" id="KW-1133">Transmembrane helix</keyword>
<feature type="region of interest" description="Disordered" evidence="1">
    <location>
        <begin position="260"/>
        <end position="286"/>
    </location>
</feature>
<dbReference type="EMBL" id="JABFAD010000006">
    <property type="protein sequence ID" value="MBA0799835.1"/>
    <property type="molecule type" value="Genomic_DNA"/>
</dbReference>
<dbReference type="AlphaFoldDB" id="A0A7J9GST1"/>
<feature type="compositionally biased region" description="Basic and acidic residues" evidence="1">
    <location>
        <begin position="262"/>
        <end position="286"/>
    </location>
</feature>
<comment type="caution">
    <text evidence="4">The sequence shown here is derived from an EMBL/GenBank/DDBJ whole genome shotgun (WGS) entry which is preliminary data.</text>
</comment>
<organism evidence="4 5">
    <name type="scientific">Gossypium harknessii</name>
    <dbReference type="NCBI Taxonomy" id="34285"/>
    <lineage>
        <taxon>Eukaryota</taxon>
        <taxon>Viridiplantae</taxon>
        <taxon>Streptophyta</taxon>
        <taxon>Embryophyta</taxon>
        <taxon>Tracheophyta</taxon>
        <taxon>Spermatophyta</taxon>
        <taxon>Magnoliopsida</taxon>
        <taxon>eudicotyledons</taxon>
        <taxon>Gunneridae</taxon>
        <taxon>Pentapetalae</taxon>
        <taxon>rosids</taxon>
        <taxon>malvids</taxon>
        <taxon>Malvales</taxon>
        <taxon>Malvaceae</taxon>
        <taxon>Malvoideae</taxon>
        <taxon>Gossypium</taxon>
    </lineage>
</organism>
<feature type="domain" description="Expansin-like CBD" evidence="3">
    <location>
        <begin position="34"/>
        <end position="83"/>
    </location>
</feature>
<feature type="transmembrane region" description="Helical" evidence="2">
    <location>
        <begin position="6"/>
        <end position="29"/>
    </location>
</feature>
<dbReference type="InterPro" id="IPR002963">
    <property type="entry name" value="Expansin"/>
</dbReference>
<protein>
    <recommendedName>
        <fullName evidence="3">Expansin-like CBD domain-containing protein</fullName>
    </recommendedName>
</protein>
<dbReference type="PANTHER" id="PTHR31867">
    <property type="entry name" value="EXPANSIN-A15"/>
    <property type="match status" value="1"/>
</dbReference>
<dbReference type="OrthoDB" id="1750048at2759"/>
<dbReference type="InterPro" id="IPR007117">
    <property type="entry name" value="Expansin_CBD"/>
</dbReference>
<evidence type="ECO:0000259" key="3">
    <source>
        <dbReference type="PROSITE" id="PS50843"/>
    </source>
</evidence>
<reference evidence="4 5" key="1">
    <citation type="journal article" date="2019" name="Genome Biol. Evol.">
        <title>Insights into the evolution of the New World diploid cottons (Gossypium, subgenus Houzingenia) based on genome sequencing.</title>
        <authorList>
            <person name="Grover C.E."/>
            <person name="Arick M.A. 2nd"/>
            <person name="Thrash A."/>
            <person name="Conover J.L."/>
            <person name="Sanders W.S."/>
            <person name="Peterson D.G."/>
            <person name="Frelichowski J.E."/>
            <person name="Scheffler J.A."/>
            <person name="Scheffler B.E."/>
            <person name="Wendel J.F."/>
        </authorList>
    </citation>
    <scope>NUCLEOTIDE SEQUENCE [LARGE SCALE GENOMIC DNA]</scope>
    <source>
        <strain evidence="4">0</strain>
        <tissue evidence="4">Leaf</tissue>
    </source>
</reference>
<evidence type="ECO:0000313" key="5">
    <source>
        <dbReference type="Proteomes" id="UP000593560"/>
    </source>
</evidence>
<keyword evidence="5" id="KW-1185">Reference proteome</keyword>
<dbReference type="PROSITE" id="PS50843">
    <property type="entry name" value="EXPANSIN_CBD"/>
    <property type="match status" value="1"/>
</dbReference>
<dbReference type="GO" id="GO:0009664">
    <property type="term" value="P:plant-type cell wall organization"/>
    <property type="evidence" value="ECO:0007669"/>
    <property type="project" value="InterPro"/>
</dbReference>
<accession>A0A7J9GST1</accession>
<dbReference type="Proteomes" id="UP000593560">
    <property type="component" value="Unassembled WGS sequence"/>
</dbReference>
<keyword evidence="2" id="KW-0812">Transmembrane</keyword>
<dbReference type="Pfam" id="PF01357">
    <property type="entry name" value="Expansin_C"/>
    <property type="match status" value="1"/>
</dbReference>
<gene>
    <name evidence="4" type="ORF">Gohar_010324</name>
</gene>
<name>A0A7J9GST1_9ROSI</name>